<dbReference type="FunFam" id="3.40.50.1100:FF:000118">
    <property type="entry name" value="Related to CYS4-cystathionine beta-synthase"/>
    <property type="match status" value="1"/>
</dbReference>
<dbReference type="GO" id="GO:0019343">
    <property type="term" value="P:cysteine biosynthetic process via cystathionine"/>
    <property type="evidence" value="ECO:0007669"/>
    <property type="project" value="UniProtKB-UniRule"/>
</dbReference>
<evidence type="ECO:0000313" key="13">
    <source>
        <dbReference type="EMBL" id="PVU98600.1"/>
    </source>
</evidence>
<evidence type="ECO:0000256" key="5">
    <source>
        <dbReference type="ARBA" id="ARBA00022898"/>
    </source>
</evidence>
<comment type="similarity">
    <text evidence="3 11">Belongs to the cysteine synthase/cystathionine beta-synthase family.</text>
</comment>
<keyword evidence="5 11" id="KW-0663">Pyridoxal phosphate</keyword>
<sequence>MSRENSMTEPSAAWECAILYSKPKILNSITEHIGNTPLVRLNSIPQSLGIQCEMLAKCEYFNAGGSVKDRIAKRMIEEAEKAGVLKPGYTIIEPTSGNTGIGLALCAAIKGYRCIITLPEKMSQEKVDVLKALGAEIIRTPTEAAWDAPESHIGVAKRLNREIPNSVILNQYDNPYNPIAHYDTTAEEILAACDNRVDMLVAGAGTGGTITGISKKIKEKCPNCIVVGVDPVGSILARPESLNTEISSYQVEGIGYDFIPKSLDLGLVDCWIKSEDKPSFQMARRLIREEGLLCGGSSGTAVYAALQAARVLGPNQRCVVILPDSVRNYMSKFLNDDWMESNGFLTPLEKDFGKKRQASIFKVRDLNLKKAIIVYTTTTAQEASQIMVDCGFDQLPVISSTGNLKGIITLGNIVSRIASGHLLPSSPVSDAMFKFNITSKSKFREINLDTPLSSLDNFFEKNSAAIVTERVAISAEGIAFKPIHVLTAMDLLSFMMANNMAL</sequence>
<dbReference type="InterPro" id="IPR005857">
    <property type="entry name" value="Cysta_beta_synth"/>
</dbReference>
<evidence type="ECO:0000256" key="1">
    <source>
        <dbReference type="ARBA" id="ARBA00001933"/>
    </source>
</evidence>
<dbReference type="InterPro" id="IPR050214">
    <property type="entry name" value="Cys_Synth/Cystath_Beta-Synth"/>
</dbReference>
<keyword evidence="7 11" id="KW-0456">Lyase</keyword>
<evidence type="ECO:0000256" key="11">
    <source>
        <dbReference type="RuleBase" id="RU361204"/>
    </source>
</evidence>
<dbReference type="SMART" id="SM00116">
    <property type="entry name" value="CBS"/>
    <property type="match status" value="1"/>
</dbReference>
<name>A0A2T9Z1Y8_9FUNG</name>
<evidence type="ECO:0000256" key="2">
    <source>
        <dbReference type="ARBA" id="ARBA00005003"/>
    </source>
</evidence>
<evidence type="ECO:0000256" key="8">
    <source>
        <dbReference type="ARBA" id="ARBA00026192"/>
    </source>
</evidence>
<evidence type="ECO:0000259" key="12">
    <source>
        <dbReference type="PROSITE" id="PS51371"/>
    </source>
</evidence>
<dbReference type="CDD" id="cd01561">
    <property type="entry name" value="CBS_like"/>
    <property type="match status" value="1"/>
</dbReference>
<keyword evidence="11" id="KW-0028">Amino-acid biosynthesis</keyword>
<evidence type="ECO:0000313" key="14">
    <source>
        <dbReference type="Proteomes" id="UP000245699"/>
    </source>
</evidence>
<dbReference type="SUPFAM" id="SSF53686">
    <property type="entry name" value="Tryptophan synthase beta subunit-like PLP-dependent enzymes"/>
    <property type="match status" value="1"/>
</dbReference>
<keyword evidence="6 10" id="KW-0129">CBS domain</keyword>
<dbReference type="EMBL" id="MBFT01000073">
    <property type="protein sequence ID" value="PVU98600.1"/>
    <property type="molecule type" value="Genomic_DNA"/>
</dbReference>
<evidence type="ECO:0000256" key="6">
    <source>
        <dbReference type="ARBA" id="ARBA00023122"/>
    </source>
</evidence>
<reference evidence="13 14" key="1">
    <citation type="journal article" date="2018" name="MBio">
        <title>Comparative Genomics Reveals the Core Gene Toolbox for the Fungus-Insect Symbiosis.</title>
        <authorList>
            <person name="Wang Y."/>
            <person name="Stata M."/>
            <person name="Wang W."/>
            <person name="Stajich J.E."/>
            <person name="White M.M."/>
            <person name="Moncalvo J.M."/>
        </authorList>
    </citation>
    <scope>NUCLEOTIDE SEQUENCE [LARGE SCALE GENOMIC DNA]</scope>
    <source>
        <strain evidence="13 14">AUS-77-4</strain>
    </source>
</reference>
<dbReference type="NCBIfam" id="TIGR01137">
    <property type="entry name" value="cysta_beta"/>
    <property type="match status" value="1"/>
</dbReference>
<keyword evidence="14" id="KW-1185">Reference proteome</keyword>
<dbReference type="EC" id="4.2.1.22" evidence="4 11"/>
<dbReference type="GO" id="GO:0006535">
    <property type="term" value="P:cysteine biosynthetic process from serine"/>
    <property type="evidence" value="ECO:0007669"/>
    <property type="project" value="UniProtKB-UniRule"/>
</dbReference>
<proteinExistence type="inferred from homology"/>
<dbReference type="GO" id="GO:0005737">
    <property type="term" value="C:cytoplasm"/>
    <property type="evidence" value="ECO:0007669"/>
    <property type="project" value="InterPro"/>
</dbReference>
<dbReference type="InterPro" id="IPR000644">
    <property type="entry name" value="CBS_dom"/>
</dbReference>
<evidence type="ECO:0000256" key="3">
    <source>
        <dbReference type="ARBA" id="ARBA00007103"/>
    </source>
</evidence>
<dbReference type="FunFam" id="3.40.50.1100:FF:000003">
    <property type="entry name" value="Cystathionine beta-synthase"/>
    <property type="match status" value="1"/>
</dbReference>
<dbReference type="SUPFAM" id="SSF54631">
    <property type="entry name" value="CBS-domain pair"/>
    <property type="match status" value="1"/>
</dbReference>
<dbReference type="UniPathway" id="UPA00136">
    <property type="reaction ID" value="UER00201"/>
</dbReference>
<evidence type="ECO:0000256" key="7">
    <source>
        <dbReference type="ARBA" id="ARBA00023239"/>
    </source>
</evidence>
<comment type="cofactor">
    <cofactor evidence="1 11">
        <name>pyridoxal 5'-phosphate</name>
        <dbReference type="ChEBI" id="CHEBI:597326"/>
    </cofactor>
</comment>
<evidence type="ECO:0000256" key="10">
    <source>
        <dbReference type="PROSITE-ProRule" id="PRU00703"/>
    </source>
</evidence>
<dbReference type="InterPro" id="IPR001926">
    <property type="entry name" value="TrpB-like_PALP"/>
</dbReference>
<dbReference type="PROSITE" id="PS00901">
    <property type="entry name" value="CYS_SYNTHASE"/>
    <property type="match status" value="1"/>
</dbReference>
<comment type="catalytic activity">
    <reaction evidence="9 11">
        <text>L-homocysteine + L-serine = L,L-cystathionine + H2O</text>
        <dbReference type="Rhea" id="RHEA:10112"/>
        <dbReference type="ChEBI" id="CHEBI:15377"/>
        <dbReference type="ChEBI" id="CHEBI:33384"/>
        <dbReference type="ChEBI" id="CHEBI:58161"/>
        <dbReference type="ChEBI" id="CHEBI:58199"/>
        <dbReference type="EC" id="4.2.1.22"/>
    </reaction>
</comment>
<organism evidence="13 14">
    <name type="scientific">Furculomyces boomerangus</name>
    <dbReference type="NCBI Taxonomy" id="61424"/>
    <lineage>
        <taxon>Eukaryota</taxon>
        <taxon>Fungi</taxon>
        <taxon>Fungi incertae sedis</taxon>
        <taxon>Zoopagomycota</taxon>
        <taxon>Kickxellomycotina</taxon>
        <taxon>Harpellomycetes</taxon>
        <taxon>Harpellales</taxon>
        <taxon>Harpellaceae</taxon>
        <taxon>Furculomyces</taxon>
    </lineage>
</organism>
<dbReference type="InterPro" id="IPR001216">
    <property type="entry name" value="P-phosphate_BS"/>
</dbReference>
<dbReference type="OrthoDB" id="728at2759"/>
<feature type="domain" description="CBS" evidence="12">
    <location>
        <begin position="367"/>
        <end position="425"/>
    </location>
</feature>
<comment type="caution">
    <text evidence="13">The sequence shown here is derived from an EMBL/GenBank/DDBJ whole genome shotgun (WGS) entry which is preliminary data.</text>
</comment>
<evidence type="ECO:0000256" key="9">
    <source>
        <dbReference type="ARBA" id="ARBA00047490"/>
    </source>
</evidence>
<dbReference type="STRING" id="61424.A0A2T9Z1Y8"/>
<accession>A0A2T9Z1Y8</accession>
<dbReference type="Pfam" id="PF00571">
    <property type="entry name" value="CBS"/>
    <property type="match status" value="1"/>
</dbReference>
<evidence type="ECO:0000256" key="4">
    <source>
        <dbReference type="ARBA" id="ARBA00012041"/>
    </source>
</evidence>
<comment type="pathway">
    <text evidence="2">Amino-acid biosynthesis; L-cysteine biosynthesis; L-cysteine from L-homocysteine and L-serine: step 1/2.</text>
</comment>
<dbReference type="PROSITE" id="PS51371">
    <property type="entry name" value="CBS"/>
    <property type="match status" value="1"/>
</dbReference>
<dbReference type="GO" id="GO:0004122">
    <property type="term" value="F:cystathionine beta-synthase activity"/>
    <property type="evidence" value="ECO:0007669"/>
    <property type="project" value="UniProtKB-UniRule"/>
</dbReference>
<dbReference type="InterPro" id="IPR046342">
    <property type="entry name" value="CBS_dom_sf"/>
</dbReference>
<dbReference type="Gene3D" id="3.10.580.10">
    <property type="entry name" value="CBS-domain"/>
    <property type="match status" value="1"/>
</dbReference>
<protein>
    <recommendedName>
        <fullName evidence="8 11">Cystathionine beta-synthase</fullName>
        <ecNumber evidence="4 11">4.2.1.22</ecNumber>
    </recommendedName>
</protein>
<dbReference type="Pfam" id="PF00291">
    <property type="entry name" value="PALP"/>
    <property type="match status" value="1"/>
</dbReference>
<dbReference type="AlphaFoldDB" id="A0A2T9Z1Y8"/>
<dbReference type="Proteomes" id="UP000245699">
    <property type="component" value="Unassembled WGS sequence"/>
</dbReference>
<gene>
    <name evidence="13" type="ORF">BB559_001429</name>
</gene>
<dbReference type="InterPro" id="IPR036052">
    <property type="entry name" value="TrpB-like_PALP_sf"/>
</dbReference>
<dbReference type="Gene3D" id="3.40.50.1100">
    <property type="match status" value="2"/>
</dbReference>
<dbReference type="PANTHER" id="PTHR10314">
    <property type="entry name" value="CYSTATHIONINE BETA-SYNTHASE"/>
    <property type="match status" value="1"/>
</dbReference>
<keyword evidence="11" id="KW-0198">Cysteine biosynthesis</keyword>